<dbReference type="InterPro" id="IPR029058">
    <property type="entry name" value="AB_hydrolase_fold"/>
</dbReference>
<dbReference type="Pfam" id="PF12697">
    <property type="entry name" value="Abhydrolase_6"/>
    <property type="match status" value="1"/>
</dbReference>
<dbReference type="PANTHER" id="PTHR43798">
    <property type="entry name" value="MONOACYLGLYCEROL LIPASE"/>
    <property type="match status" value="1"/>
</dbReference>
<dbReference type="SUPFAM" id="SSF53474">
    <property type="entry name" value="alpha/beta-Hydrolases"/>
    <property type="match status" value="1"/>
</dbReference>
<comment type="caution">
    <text evidence="3">The sequence shown here is derived from an EMBL/GenBank/DDBJ whole genome shotgun (WGS) entry which is preliminary data.</text>
</comment>
<name>A0A2M9ZK47_9LEPT</name>
<proteinExistence type="predicted"/>
<dbReference type="Gene3D" id="3.40.50.1820">
    <property type="entry name" value="alpha/beta hydrolase"/>
    <property type="match status" value="1"/>
</dbReference>
<evidence type="ECO:0000313" key="4">
    <source>
        <dbReference type="Proteomes" id="UP000231962"/>
    </source>
</evidence>
<organism evidence="3 5">
    <name type="scientific">Leptospira perolatii</name>
    <dbReference type="NCBI Taxonomy" id="2023191"/>
    <lineage>
        <taxon>Bacteria</taxon>
        <taxon>Pseudomonadati</taxon>
        <taxon>Spirochaetota</taxon>
        <taxon>Spirochaetia</taxon>
        <taxon>Leptospirales</taxon>
        <taxon>Leptospiraceae</taxon>
        <taxon>Leptospira</taxon>
    </lineage>
</organism>
<dbReference type="EMBL" id="NPDZ01000010">
    <property type="protein sequence ID" value="PJZ72429.1"/>
    <property type="molecule type" value="Genomic_DNA"/>
</dbReference>
<dbReference type="Proteomes" id="UP000231962">
    <property type="component" value="Unassembled WGS sequence"/>
</dbReference>
<dbReference type="EMBL" id="NPDY01000011">
    <property type="protein sequence ID" value="PJZ69310.1"/>
    <property type="molecule type" value="Genomic_DNA"/>
</dbReference>
<gene>
    <name evidence="2" type="ORF">CH360_12280</name>
    <name evidence="3" type="ORF">CH373_14340</name>
</gene>
<keyword evidence="4" id="KW-1185">Reference proteome</keyword>
<reference evidence="4 5" key="1">
    <citation type="submission" date="2017-07" db="EMBL/GenBank/DDBJ databases">
        <title>Leptospira spp. isolated from tropical soils.</title>
        <authorList>
            <person name="Thibeaux R."/>
            <person name="Iraola G."/>
            <person name="Ferres I."/>
            <person name="Bierque E."/>
            <person name="Girault D."/>
            <person name="Soupe-Gilbert M.-E."/>
            <person name="Picardeau M."/>
            <person name="Goarant C."/>
        </authorList>
    </citation>
    <scope>NUCLEOTIDE SEQUENCE [LARGE SCALE GENOMIC DNA]</scope>
    <source>
        <strain evidence="3 5">FH1-B-B1</strain>
        <strain evidence="2 4">FH1-B-C1</strain>
    </source>
</reference>
<protein>
    <recommendedName>
        <fullName evidence="1">AB hydrolase-1 domain-containing protein</fullName>
    </recommendedName>
</protein>
<accession>A0A2M9ZK47</accession>
<evidence type="ECO:0000259" key="1">
    <source>
        <dbReference type="Pfam" id="PF12697"/>
    </source>
</evidence>
<sequence>MEESEALASLNQSGAKVQIQELESLPGTNSIQAVEVDCGTQTRRNILVFVHGSPGNWIHYLKYMKDPELRKTYCIISLNRPGFRNGESDASVPDPEEQAKRISASVSFFLSKLSRPIGKHLVIVGHSYGGPIAGRIATLLPSHVTEIVLLAAALDPEQEEIKWYNKFANSWVAKNLLPKSLIVSNDEMLPLKEQLATLQPTWSQLKAKAYIIQGEKDTLVSPENLEFAKRVFPEGTIAKAILLSEQDHFLPWREFDLIKQILLEIPK</sequence>
<evidence type="ECO:0000313" key="5">
    <source>
        <dbReference type="Proteomes" id="UP000231990"/>
    </source>
</evidence>
<dbReference type="OrthoDB" id="9779853at2"/>
<evidence type="ECO:0000313" key="2">
    <source>
        <dbReference type="EMBL" id="PJZ69310.1"/>
    </source>
</evidence>
<feature type="domain" description="AB hydrolase-1" evidence="1">
    <location>
        <begin position="47"/>
        <end position="173"/>
    </location>
</feature>
<dbReference type="AlphaFoldDB" id="A0A2M9ZK47"/>
<evidence type="ECO:0000313" key="3">
    <source>
        <dbReference type="EMBL" id="PJZ72429.1"/>
    </source>
</evidence>
<dbReference type="InterPro" id="IPR000073">
    <property type="entry name" value="AB_hydrolase_1"/>
</dbReference>
<dbReference type="Proteomes" id="UP000231990">
    <property type="component" value="Unassembled WGS sequence"/>
</dbReference>
<dbReference type="InterPro" id="IPR050266">
    <property type="entry name" value="AB_hydrolase_sf"/>
</dbReference>